<dbReference type="AlphaFoldDB" id="R4Z1D2"/>
<sequence length="51" mass="5653">MVCQPPPASRRTLKPFCFQRLWRPHYAESVIMPNSGADVLVSAEFGLSCSA</sequence>
<dbReference type="EMBL" id="CANL01000036">
    <property type="protein sequence ID" value="CCM64533.1"/>
    <property type="molecule type" value="Genomic_DNA"/>
</dbReference>
<dbReference type="Proteomes" id="UP000018291">
    <property type="component" value="Unassembled WGS sequence"/>
</dbReference>
<keyword evidence="2" id="KW-1185">Reference proteome</keyword>
<organism evidence="1 2">
    <name type="scientific">Candidatus Neomicrothrix parvicella RN1</name>
    <dbReference type="NCBI Taxonomy" id="1229780"/>
    <lineage>
        <taxon>Bacteria</taxon>
        <taxon>Bacillati</taxon>
        <taxon>Actinomycetota</taxon>
        <taxon>Acidimicrobiia</taxon>
        <taxon>Acidimicrobiales</taxon>
        <taxon>Microthrixaceae</taxon>
        <taxon>Candidatus Neomicrothrix</taxon>
    </lineage>
</organism>
<protein>
    <submittedName>
        <fullName evidence="1">Uncharacterized protein</fullName>
    </submittedName>
</protein>
<gene>
    <name evidence="1" type="ORF">BN381_410002</name>
</gene>
<comment type="caution">
    <text evidence="1">The sequence shown here is derived from an EMBL/GenBank/DDBJ whole genome shotgun (WGS) entry which is preliminary data.</text>
</comment>
<dbReference type="HOGENOM" id="CLU_3096868_0_0_11"/>
<dbReference type="STRING" id="1229780.BN381_410002"/>
<evidence type="ECO:0000313" key="2">
    <source>
        <dbReference type="Proteomes" id="UP000018291"/>
    </source>
</evidence>
<name>R4Z1D2_9ACTN</name>
<accession>R4Z1D2</accession>
<reference evidence="1 2" key="1">
    <citation type="journal article" date="2013" name="ISME J.">
        <title>Metabolic model for the filamentous 'Candidatus Microthrix parvicella' based on genomic and metagenomic analyses.</title>
        <authorList>
            <person name="Jon McIlroy S."/>
            <person name="Kristiansen R."/>
            <person name="Albertsen M."/>
            <person name="Michael Karst S."/>
            <person name="Rossetti S."/>
            <person name="Lund Nielsen J."/>
            <person name="Tandoi V."/>
            <person name="James Seviour R."/>
            <person name="Nielsen P.H."/>
        </authorList>
    </citation>
    <scope>NUCLEOTIDE SEQUENCE [LARGE SCALE GENOMIC DNA]</scope>
    <source>
        <strain evidence="1 2">RN1</strain>
    </source>
</reference>
<evidence type="ECO:0000313" key="1">
    <source>
        <dbReference type="EMBL" id="CCM64533.1"/>
    </source>
</evidence>
<proteinExistence type="predicted"/>